<sequence length="59" mass="6558">MPMFCKNLKRVDYEDSHKLAIPITSFGSYIPIGTRDAVDNRFICLAPAAQAEERATNIG</sequence>
<evidence type="ECO:0000313" key="2">
    <source>
        <dbReference type="Proteomes" id="UP000003340"/>
    </source>
</evidence>
<reference evidence="1 2" key="1">
    <citation type="submission" date="2009-01" db="EMBL/GenBank/DDBJ databases">
        <authorList>
            <person name="Fulton L."/>
            <person name="Clifton S."/>
            <person name="Fulton B."/>
            <person name="Xu J."/>
            <person name="Minx P."/>
            <person name="Pepin K.H."/>
            <person name="Johnson M."/>
            <person name="Bhonagiri V."/>
            <person name="Nash W.E."/>
            <person name="Mardis E.R."/>
            <person name="Wilson R.K."/>
        </authorList>
    </citation>
    <scope>NUCLEOTIDE SEQUENCE [LARGE SCALE GENOMIC DNA]</scope>
    <source>
        <strain evidence="1 2">DSM 5476</strain>
    </source>
</reference>
<proteinExistence type="predicted"/>
<comment type="caution">
    <text evidence="1">The sequence shown here is derived from an EMBL/GenBank/DDBJ whole genome shotgun (WGS) entry which is preliminary data.</text>
</comment>
<dbReference type="EMBL" id="ACEC01000103">
    <property type="protein sequence ID" value="EEG29388.1"/>
    <property type="molecule type" value="Genomic_DNA"/>
</dbReference>
<dbReference type="Proteomes" id="UP000003340">
    <property type="component" value="Unassembled WGS sequence"/>
</dbReference>
<dbReference type="AlphaFoldDB" id="C0EGI5"/>
<dbReference type="STRING" id="537013.CLOSTMETH_02978"/>
<dbReference type="HOGENOM" id="CLU_2952210_0_0_9"/>
<evidence type="ECO:0000313" key="1">
    <source>
        <dbReference type="EMBL" id="EEG29388.1"/>
    </source>
</evidence>
<accession>C0EGI5</accession>
<protein>
    <submittedName>
        <fullName evidence="1">Uncharacterized protein</fullName>
    </submittedName>
</protein>
<organism evidence="1 2">
    <name type="scientific">[Clostridium] methylpentosum DSM 5476</name>
    <dbReference type="NCBI Taxonomy" id="537013"/>
    <lineage>
        <taxon>Bacteria</taxon>
        <taxon>Bacillati</taxon>
        <taxon>Bacillota</taxon>
        <taxon>Clostridia</taxon>
        <taxon>Eubacteriales</taxon>
        <taxon>Oscillospiraceae</taxon>
        <taxon>Oscillospiraceae incertae sedis</taxon>
    </lineage>
</organism>
<keyword evidence="2" id="KW-1185">Reference proteome</keyword>
<reference evidence="1 2" key="2">
    <citation type="submission" date="2009-02" db="EMBL/GenBank/DDBJ databases">
        <title>Draft genome sequence of Clostridium methylpentosum (DSM 5476).</title>
        <authorList>
            <person name="Sudarsanam P."/>
            <person name="Ley R."/>
            <person name="Guruge J."/>
            <person name="Turnbaugh P.J."/>
            <person name="Mahowald M."/>
            <person name="Liep D."/>
            <person name="Gordon J."/>
        </authorList>
    </citation>
    <scope>NUCLEOTIDE SEQUENCE [LARGE SCALE GENOMIC DNA]</scope>
    <source>
        <strain evidence="1 2">DSM 5476</strain>
    </source>
</reference>
<name>C0EGI5_9FIRM</name>
<gene>
    <name evidence="1" type="ORF">CLOSTMETH_02978</name>
</gene>